<gene>
    <name evidence="4" type="ORF">ACA1_315620</name>
</gene>
<dbReference type="Proteomes" id="UP000011083">
    <property type="component" value="Unassembled WGS sequence"/>
</dbReference>
<dbReference type="SUPFAM" id="SSF48403">
    <property type="entry name" value="Ankyrin repeat"/>
    <property type="match status" value="1"/>
</dbReference>
<dbReference type="PANTHER" id="PTHR24166:SF48">
    <property type="entry name" value="PROTEIN VAPYRIN"/>
    <property type="match status" value="1"/>
</dbReference>
<feature type="repeat" description="ANK" evidence="3">
    <location>
        <begin position="321"/>
        <end position="353"/>
    </location>
</feature>
<dbReference type="GeneID" id="14918778"/>
<dbReference type="PANTHER" id="PTHR24166">
    <property type="entry name" value="ROLLING PEBBLES, ISOFORM B"/>
    <property type="match status" value="1"/>
</dbReference>
<evidence type="ECO:0000313" key="4">
    <source>
        <dbReference type="EMBL" id="ELR18024.1"/>
    </source>
</evidence>
<keyword evidence="2 3" id="KW-0040">ANK repeat</keyword>
<name>L8GXP4_ACACF</name>
<dbReference type="AlphaFoldDB" id="L8GXP4"/>
<dbReference type="RefSeq" id="XP_004340043.1">
    <property type="nucleotide sequence ID" value="XM_004339995.1"/>
</dbReference>
<feature type="repeat" description="ANK" evidence="3">
    <location>
        <begin position="288"/>
        <end position="320"/>
    </location>
</feature>
<dbReference type="PROSITE" id="PS50297">
    <property type="entry name" value="ANK_REP_REGION"/>
    <property type="match status" value="1"/>
</dbReference>
<dbReference type="OrthoDB" id="20872at2759"/>
<dbReference type="VEuPathDB" id="AmoebaDB:ACA1_315620"/>
<evidence type="ECO:0000256" key="1">
    <source>
        <dbReference type="ARBA" id="ARBA00022737"/>
    </source>
</evidence>
<dbReference type="SUPFAM" id="SSF81383">
    <property type="entry name" value="F-box domain"/>
    <property type="match status" value="1"/>
</dbReference>
<organism evidence="4 5">
    <name type="scientific">Acanthamoeba castellanii (strain ATCC 30010 / Neff)</name>
    <dbReference type="NCBI Taxonomy" id="1257118"/>
    <lineage>
        <taxon>Eukaryota</taxon>
        <taxon>Amoebozoa</taxon>
        <taxon>Discosea</taxon>
        <taxon>Longamoebia</taxon>
        <taxon>Centramoebida</taxon>
        <taxon>Acanthamoebidae</taxon>
        <taxon>Acanthamoeba</taxon>
    </lineage>
</organism>
<dbReference type="PROSITE" id="PS50088">
    <property type="entry name" value="ANK_REPEAT"/>
    <property type="match status" value="2"/>
</dbReference>
<dbReference type="EMBL" id="KB007964">
    <property type="protein sequence ID" value="ELR18024.1"/>
    <property type="molecule type" value="Genomic_DNA"/>
</dbReference>
<evidence type="ECO:0000256" key="3">
    <source>
        <dbReference type="PROSITE-ProRule" id="PRU00023"/>
    </source>
</evidence>
<accession>L8GXP4</accession>
<keyword evidence="1" id="KW-0677">Repeat</keyword>
<keyword evidence="5" id="KW-1185">Reference proteome</keyword>
<dbReference type="STRING" id="1257118.L8GXP4"/>
<dbReference type="Gene3D" id="1.25.40.20">
    <property type="entry name" value="Ankyrin repeat-containing domain"/>
    <property type="match status" value="1"/>
</dbReference>
<proteinExistence type="predicted"/>
<dbReference type="Pfam" id="PF13857">
    <property type="entry name" value="Ank_5"/>
    <property type="match status" value="1"/>
</dbReference>
<dbReference type="InterPro" id="IPR002110">
    <property type="entry name" value="Ankyrin_rpt"/>
</dbReference>
<dbReference type="InterPro" id="IPR036047">
    <property type="entry name" value="F-box-like_dom_sf"/>
</dbReference>
<sequence>METLPYELQLALLERVPLVCQAWRHLAADSHLWRAHHRTLFLGGGATVVDHRAKCAPAVRWLAHHGPRSTVGQRMQWACEQGIAGVVSALHFIMPKLTERRPNHFMAAVVAGHTNVVACFLDFPADENGGAWWERCPINLQFARMACDLAAWNGHTEIVVLLLDSLPKHLGKGACDHSVLLLTTAISAGHVDTVRAVVSHPSYDQVPDYLLGHAVSSRSELIVGVLLLSGKLRPADAKNDETLVELFLRFGVSVNALMRLPSWTLTPLCQAGTRRMVKLLLAKGADPNSHCPLGYAIKWSRMSAAEALLRGGAEVNAIDGQGLTLLSHAAKRGSGKLVELLLRHGADAGLANSDGTTPLSLVRRELAQYADSAWDDWDIYTFGNRGGLEDVEQQLVRAGAIS</sequence>
<protein>
    <submittedName>
        <fullName evidence="4">Ankyrin, putative</fullName>
    </submittedName>
</protein>
<dbReference type="KEGG" id="acan:ACA1_315620"/>
<dbReference type="SMART" id="SM00248">
    <property type="entry name" value="ANK"/>
    <property type="match status" value="5"/>
</dbReference>
<dbReference type="InterPro" id="IPR036770">
    <property type="entry name" value="Ankyrin_rpt-contain_sf"/>
</dbReference>
<evidence type="ECO:0000313" key="5">
    <source>
        <dbReference type="Proteomes" id="UP000011083"/>
    </source>
</evidence>
<dbReference type="InterPro" id="IPR050889">
    <property type="entry name" value="Dendritic_Spine_Reg/Scaffold"/>
</dbReference>
<evidence type="ECO:0000256" key="2">
    <source>
        <dbReference type="ARBA" id="ARBA00023043"/>
    </source>
</evidence>
<reference evidence="4 5" key="1">
    <citation type="journal article" date="2013" name="Genome Biol.">
        <title>Genome of Acanthamoeba castellanii highlights extensive lateral gene transfer and early evolution of tyrosine kinase signaling.</title>
        <authorList>
            <person name="Clarke M."/>
            <person name="Lohan A.J."/>
            <person name="Liu B."/>
            <person name="Lagkouvardos I."/>
            <person name="Roy S."/>
            <person name="Zafar N."/>
            <person name="Bertelli C."/>
            <person name="Schilde C."/>
            <person name="Kianianmomeni A."/>
            <person name="Burglin T.R."/>
            <person name="Frech C."/>
            <person name="Turcotte B."/>
            <person name="Kopec K.O."/>
            <person name="Synnott J.M."/>
            <person name="Choo C."/>
            <person name="Paponov I."/>
            <person name="Finkler A."/>
            <person name="Soon Heng Tan C."/>
            <person name="Hutchins A.P."/>
            <person name="Weinmeier T."/>
            <person name="Rattei T."/>
            <person name="Chu J.S."/>
            <person name="Gimenez G."/>
            <person name="Irimia M."/>
            <person name="Rigden D.J."/>
            <person name="Fitzpatrick D.A."/>
            <person name="Lorenzo-Morales J."/>
            <person name="Bateman A."/>
            <person name="Chiu C.H."/>
            <person name="Tang P."/>
            <person name="Hegemann P."/>
            <person name="Fromm H."/>
            <person name="Raoult D."/>
            <person name="Greub G."/>
            <person name="Miranda-Saavedra D."/>
            <person name="Chen N."/>
            <person name="Nash P."/>
            <person name="Ginger M.L."/>
            <person name="Horn M."/>
            <person name="Schaap P."/>
            <person name="Caler L."/>
            <person name="Loftus B."/>
        </authorList>
    </citation>
    <scope>NUCLEOTIDE SEQUENCE [LARGE SCALE GENOMIC DNA]</scope>
    <source>
        <strain evidence="4 5">Neff</strain>
    </source>
</reference>